<dbReference type="InterPro" id="IPR006212">
    <property type="entry name" value="Furin_repeat"/>
</dbReference>
<evidence type="ECO:0000313" key="7">
    <source>
        <dbReference type="EMBL" id="KAF0288299.1"/>
    </source>
</evidence>
<feature type="signal peptide" evidence="5">
    <location>
        <begin position="1"/>
        <end position="17"/>
    </location>
</feature>
<dbReference type="EMBL" id="VIIS01002118">
    <property type="protein sequence ID" value="KAF0288300.1"/>
    <property type="molecule type" value="Genomic_DNA"/>
</dbReference>
<dbReference type="Gene3D" id="2.10.25.10">
    <property type="entry name" value="Laminin"/>
    <property type="match status" value="1"/>
</dbReference>
<gene>
    <name evidence="7" type="primary">creld2_1</name>
    <name evidence="7" type="ORF">FJT64_013287</name>
</gene>
<dbReference type="OrthoDB" id="19903at2759"/>
<feature type="domain" description="EGF-like" evidence="6">
    <location>
        <begin position="143"/>
        <end position="183"/>
    </location>
</feature>
<dbReference type="CDD" id="cd00054">
    <property type="entry name" value="EGF_CA"/>
    <property type="match status" value="1"/>
</dbReference>
<dbReference type="EMBL" id="VIIS01002118">
    <property type="protein sequence ID" value="KAF0288299.1"/>
    <property type="molecule type" value="Genomic_DNA"/>
</dbReference>
<dbReference type="InterPro" id="IPR009030">
    <property type="entry name" value="Growth_fac_rcpt_cys_sf"/>
</dbReference>
<keyword evidence="5" id="KW-0732">Signal</keyword>
<feature type="chain" id="PRO_5033526012" evidence="5">
    <location>
        <begin position="18"/>
        <end position="357"/>
    </location>
</feature>
<evidence type="ECO:0000256" key="2">
    <source>
        <dbReference type="ARBA" id="ARBA00022837"/>
    </source>
</evidence>
<evidence type="ECO:0000259" key="6">
    <source>
        <dbReference type="PROSITE" id="PS50026"/>
    </source>
</evidence>
<dbReference type="InterPro" id="IPR000742">
    <property type="entry name" value="EGF"/>
</dbReference>
<dbReference type="Pfam" id="PF11938">
    <property type="entry name" value="DUF3456"/>
    <property type="match status" value="1"/>
</dbReference>
<sequence>MKLWPLPLLLAVVCVNGRLDLEINEKHHAALGACQACKAVVKSFKAAMEKTARGYHEGGDADWEEKKLKNYAHSEVRLAEIQSMLCTDIVVGKSQCHDVANDAEEAIETEWWPAEPRPDLHLWLCVERRRVCCPAGHYGPTCQPCPGGPDTPCSGHGHCKGDGSRKGSGACACNKGYSGTLCNACNVTDHYEAYKDENKLVCSPCHKSCDGACAGAGPKHCVRCASGYQWESEYGCSDINECLKPDTCRTNQLCINDPGKYTCMDCDRACATCHGDGPDMCHECATGYVKKGKLCVDGEAVGKEQHVTVARYLTYLGLCLATCILLQRSVSLAAIVGLLVAGYITLSEYHLDSRSSL</sequence>
<reference evidence="7 8" key="1">
    <citation type="submission" date="2019-07" db="EMBL/GenBank/DDBJ databases">
        <title>Draft genome assembly of a fouling barnacle, Amphibalanus amphitrite (Darwin, 1854): The first reference genome for Thecostraca.</title>
        <authorList>
            <person name="Kim W."/>
        </authorList>
    </citation>
    <scope>NUCLEOTIDE SEQUENCE [LARGE SCALE GENOMIC DNA]</scope>
    <source>
        <strain evidence="7">SNU_AA5</strain>
        <tissue evidence="7">Soma without cirri and trophi</tissue>
    </source>
</reference>
<feature type="disulfide bond" evidence="4">
    <location>
        <begin position="173"/>
        <end position="182"/>
    </location>
</feature>
<comment type="caution">
    <text evidence="7">The sequence shown here is derived from an EMBL/GenBank/DDBJ whole genome shotgun (WGS) entry which is preliminary data.</text>
</comment>
<organism evidence="7 8">
    <name type="scientific">Amphibalanus amphitrite</name>
    <name type="common">Striped barnacle</name>
    <name type="synonym">Balanus amphitrite</name>
    <dbReference type="NCBI Taxonomy" id="1232801"/>
    <lineage>
        <taxon>Eukaryota</taxon>
        <taxon>Metazoa</taxon>
        <taxon>Ecdysozoa</taxon>
        <taxon>Arthropoda</taxon>
        <taxon>Crustacea</taxon>
        <taxon>Multicrustacea</taxon>
        <taxon>Cirripedia</taxon>
        <taxon>Thoracica</taxon>
        <taxon>Thoracicalcarea</taxon>
        <taxon>Balanomorpha</taxon>
        <taxon>Balanoidea</taxon>
        <taxon>Balanidae</taxon>
        <taxon>Amphibalaninae</taxon>
        <taxon>Amphibalanus</taxon>
    </lineage>
</organism>
<dbReference type="AlphaFoldDB" id="A0A6A4V551"/>
<dbReference type="PROSITE" id="PS00022">
    <property type="entry name" value="EGF_1"/>
    <property type="match status" value="1"/>
</dbReference>
<dbReference type="InterPro" id="IPR018097">
    <property type="entry name" value="EGF_Ca-bd_CS"/>
</dbReference>
<keyword evidence="1 4" id="KW-0245">EGF-like domain</keyword>
<dbReference type="PROSITE" id="PS01187">
    <property type="entry name" value="EGF_CA"/>
    <property type="match status" value="1"/>
</dbReference>
<evidence type="ECO:0000256" key="1">
    <source>
        <dbReference type="ARBA" id="ARBA00022536"/>
    </source>
</evidence>
<dbReference type="SUPFAM" id="SSF57184">
    <property type="entry name" value="Growth factor receptor domain"/>
    <property type="match status" value="1"/>
</dbReference>
<evidence type="ECO:0000256" key="4">
    <source>
        <dbReference type="PROSITE-ProRule" id="PRU00076"/>
    </source>
</evidence>
<keyword evidence="3 4" id="KW-1015">Disulfide bond</keyword>
<proteinExistence type="predicted"/>
<keyword evidence="8" id="KW-1185">Reference proteome</keyword>
<dbReference type="InterPro" id="IPR021852">
    <property type="entry name" value="DUF3456"/>
</dbReference>
<dbReference type="Proteomes" id="UP000440578">
    <property type="component" value="Unassembled WGS sequence"/>
</dbReference>
<dbReference type="PROSITE" id="PS50026">
    <property type="entry name" value="EGF_3"/>
    <property type="match status" value="1"/>
</dbReference>
<evidence type="ECO:0000313" key="8">
    <source>
        <dbReference type="Proteomes" id="UP000440578"/>
    </source>
</evidence>
<protein>
    <submittedName>
        <fullName evidence="7">Cysteine-rich with EGF-like domain protein 2</fullName>
    </submittedName>
</protein>
<dbReference type="SMART" id="SM00261">
    <property type="entry name" value="FU"/>
    <property type="match status" value="2"/>
</dbReference>
<dbReference type="CDD" id="cd00064">
    <property type="entry name" value="FU"/>
    <property type="match status" value="1"/>
</dbReference>
<keyword evidence="2" id="KW-0106">Calcium</keyword>
<dbReference type="GO" id="GO:0005509">
    <property type="term" value="F:calcium ion binding"/>
    <property type="evidence" value="ECO:0007669"/>
    <property type="project" value="InterPro"/>
</dbReference>
<accession>A0A6A4V551</accession>
<evidence type="ECO:0000256" key="3">
    <source>
        <dbReference type="ARBA" id="ARBA00023157"/>
    </source>
</evidence>
<evidence type="ECO:0000256" key="5">
    <source>
        <dbReference type="SAM" id="SignalP"/>
    </source>
</evidence>
<comment type="caution">
    <text evidence="4">Lacks conserved residue(s) required for the propagation of feature annotation.</text>
</comment>
<name>A0A6A4V551_AMPAM</name>